<evidence type="ECO:0000256" key="6">
    <source>
        <dbReference type="ARBA" id="ARBA00023004"/>
    </source>
</evidence>
<dbReference type="InterPro" id="IPR058240">
    <property type="entry name" value="rSAM_sf"/>
</dbReference>
<protein>
    <submittedName>
        <fullName evidence="9">Lysine 2,3-aminomutase related protein</fullName>
    </submittedName>
</protein>
<evidence type="ECO:0000256" key="3">
    <source>
        <dbReference type="ARBA" id="ARBA00022691"/>
    </source>
</evidence>
<dbReference type="GO" id="GO:0051539">
    <property type="term" value="F:4 iron, 4 sulfur cluster binding"/>
    <property type="evidence" value="ECO:0007669"/>
    <property type="project" value="UniProtKB-KW"/>
</dbReference>
<keyword evidence="2" id="KW-0004">4Fe-4S</keyword>
<dbReference type="SFLD" id="SFLDS00029">
    <property type="entry name" value="Radical_SAM"/>
    <property type="match status" value="1"/>
</dbReference>
<organism evidence="9 10">
    <name type="scientific">Candidatus Nitrosotenuis uzonensis</name>
    <dbReference type="NCBI Taxonomy" id="1407055"/>
    <lineage>
        <taxon>Archaea</taxon>
        <taxon>Nitrososphaerota</taxon>
        <taxon>Candidatus Nitrosotenuis</taxon>
    </lineage>
</organism>
<dbReference type="PANTHER" id="PTHR30538">
    <property type="entry name" value="LYSINE 2,3-AMINOMUTASE-RELATED"/>
    <property type="match status" value="1"/>
</dbReference>
<dbReference type="SUPFAM" id="SSF102114">
    <property type="entry name" value="Radical SAM enzymes"/>
    <property type="match status" value="1"/>
</dbReference>
<reference evidence="9" key="1">
    <citation type="submission" date="2021-02" db="EMBL/GenBank/DDBJ databases">
        <authorList>
            <person name="Han P."/>
        </authorList>
    </citation>
    <scope>NUCLEOTIDE SEQUENCE</scope>
    <source>
        <strain evidence="9">Candidatus Nitrosotenuis uzonensis 5A</strain>
    </source>
</reference>
<evidence type="ECO:0000313" key="10">
    <source>
        <dbReference type="Proteomes" id="UP000655759"/>
    </source>
</evidence>
<dbReference type="SFLD" id="SFLDG01070">
    <property type="entry name" value="PLP-dependent"/>
    <property type="match status" value="1"/>
</dbReference>
<dbReference type="RefSeq" id="WP_239654908.1">
    <property type="nucleotide sequence ID" value="NZ_CAJNAQ010000005.1"/>
</dbReference>
<feature type="domain" description="Radical SAM core" evidence="8">
    <location>
        <begin position="139"/>
        <end position="372"/>
    </location>
</feature>
<evidence type="ECO:0000256" key="7">
    <source>
        <dbReference type="ARBA" id="ARBA00023014"/>
    </source>
</evidence>
<sequence>MSDLEPVWSEYESPQYKSYTIYNFRTIPQIQNLSEEKQHEIEVVANVLPFKTNNYVIDQLIDWTNPLKDPMFILTFPQKRMLKTAHYKQMEQVMESGADRMEIQAVANSIRMQLNPHPAGQMSNIPQLKDGTRLYGLQHKYKETVLFFPSQGQTCHAYCTFCFRWPQFVGIDELKFASREIASLVQYLREHQEVSDVLFTGGDPLIMKSTILSEYINALVDADLPNLKTIRIGTKSLSYWPYRFLTDDDADQVLKLFESVTKKGIHLAFMGHFNHPVELSTKAVKSAIYRIRKTGAQIRTQSPILAHINDNAHVWAEMWQRQVSLGCIPYYMFVARDTGAQDFFGVPLVKAQRIFRDAYQKVSGLARTVRGPSMSATPGKIQVLGTVDIGKKRAMVLRFLQGRNPKWVQRPFLAKYDEKAIWIDDLKPFSGKKFFYTDELERILKKRSKAAKIAIDKKLNAKQAAKNHEIKFKERLEEQRIINKKP</sequence>
<evidence type="ECO:0000256" key="5">
    <source>
        <dbReference type="ARBA" id="ARBA00022898"/>
    </source>
</evidence>
<dbReference type="InterPro" id="IPR013785">
    <property type="entry name" value="Aldolase_TIM"/>
</dbReference>
<dbReference type="PANTHER" id="PTHR30538:SF0">
    <property type="entry name" value="L-LYSINE 2,3-AMINOMUTASE AQ_1632-RELATED"/>
    <property type="match status" value="1"/>
</dbReference>
<dbReference type="PROSITE" id="PS51918">
    <property type="entry name" value="RADICAL_SAM"/>
    <property type="match status" value="1"/>
</dbReference>
<keyword evidence="5" id="KW-0663">Pyridoxal phosphate</keyword>
<dbReference type="GO" id="GO:0003824">
    <property type="term" value="F:catalytic activity"/>
    <property type="evidence" value="ECO:0007669"/>
    <property type="project" value="InterPro"/>
</dbReference>
<evidence type="ECO:0000256" key="4">
    <source>
        <dbReference type="ARBA" id="ARBA00022723"/>
    </source>
</evidence>
<proteinExistence type="predicted"/>
<evidence type="ECO:0000259" key="8">
    <source>
        <dbReference type="PROSITE" id="PS51918"/>
    </source>
</evidence>
<gene>
    <name evidence="9" type="ORF">NUZ5A_50303</name>
</gene>
<evidence type="ECO:0000256" key="1">
    <source>
        <dbReference type="ARBA" id="ARBA00001933"/>
    </source>
</evidence>
<dbReference type="Gene3D" id="3.20.20.70">
    <property type="entry name" value="Aldolase class I"/>
    <property type="match status" value="1"/>
</dbReference>
<evidence type="ECO:0000313" key="9">
    <source>
        <dbReference type="EMBL" id="CAE6494603.1"/>
    </source>
</evidence>
<keyword evidence="6" id="KW-0408">Iron</keyword>
<name>A0A812F3K1_9ARCH</name>
<evidence type="ECO:0000256" key="2">
    <source>
        <dbReference type="ARBA" id="ARBA00022485"/>
    </source>
</evidence>
<comment type="caution">
    <text evidence="9">The sequence shown here is derived from an EMBL/GenBank/DDBJ whole genome shotgun (WGS) entry which is preliminary data.</text>
</comment>
<dbReference type="Proteomes" id="UP000655759">
    <property type="component" value="Unassembled WGS sequence"/>
</dbReference>
<keyword evidence="4" id="KW-0479">Metal-binding</keyword>
<dbReference type="InterPro" id="IPR003739">
    <property type="entry name" value="Lys_aminomutase/Glu_NH3_mut"/>
</dbReference>
<dbReference type="EMBL" id="CAJNAQ010000005">
    <property type="protein sequence ID" value="CAE6494603.1"/>
    <property type="molecule type" value="Genomic_DNA"/>
</dbReference>
<keyword evidence="7" id="KW-0411">Iron-sulfur</keyword>
<dbReference type="AlphaFoldDB" id="A0A812F3K1"/>
<comment type="cofactor">
    <cofactor evidence="1">
        <name>pyridoxal 5'-phosphate</name>
        <dbReference type="ChEBI" id="CHEBI:597326"/>
    </cofactor>
</comment>
<dbReference type="InterPro" id="IPR007197">
    <property type="entry name" value="rSAM"/>
</dbReference>
<dbReference type="GO" id="GO:0046872">
    <property type="term" value="F:metal ion binding"/>
    <property type="evidence" value="ECO:0007669"/>
    <property type="project" value="UniProtKB-KW"/>
</dbReference>
<accession>A0A812F3K1</accession>
<keyword evidence="3" id="KW-0949">S-adenosyl-L-methionine</keyword>